<dbReference type="Pfam" id="PF13187">
    <property type="entry name" value="Fer4_9"/>
    <property type="match status" value="1"/>
</dbReference>
<dbReference type="PROSITE" id="PS00198">
    <property type="entry name" value="4FE4S_FER_1"/>
    <property type="match status" value="1"/>
</dbReference>
<dbReference type="Proteomes" id="UP000515561">
    <property type="component" value="Chromosome"/>
</dbReference>
<dbReference type="PRINTS" id="PR00069">
    <property type="entry name" value="ALDKETRDTASE"/>
</dbReference>
<dbReference type="RefSeq" id="WP_184092439.1">
    <property type="nucleotide sequence ID" value="NZ_AP023367.1"/>
</dbReference>
<dbReference type="PANTHER" id="PTHR43312:SF2">
    <property type="entry name" value="OXIDOREDUCTASE"/>
    <property type="match status" value="1"/>
</dbReference>
<dbReference type="InterPro" id="IPR036812">
    <property type="entry name" value="NAD(P)_OxRdtase_dom_sf"/>
</dbReference>
<dbReference type="AlphaFoldDB" id="A0A6S6QXH5"/>
<dbReference type="CDD" id="cd19096">
    <property type="entry name" value="AKR_Fe-S_oxidoreductase"/>
    <property type="match status" value="1"/>
</dbReference>
<evidence type="ECO:0000313" key="1">
    <source>
        <dbReference type="EMBL" id="BCJ93759.1"/>
    </source>
</evidence>
<gene>
    <name evidence="1" type="ORF">acsn021_13280</name>
</gene>
<dbReference type="InterPro" id="IPR017896">
    <property type="entry name" value="4Fe4S_Fe-S-bd"/>
</dbReference>
<dbReference type="Pfam" id="PF00248">
    <property type="entry name" value="Aldo_ket_red"/>
    <property type="match status" value="1"/>
</dbReference>
<accession>A0A6S6QXH5</accession>
<dbReference type="SUPFAM" id="SSF51430">
    <property type="entry name" value="NAD(P)-linked oxidoreductase"/>
    <property type="match status" value="1"/>
</dbReference>
<organism evidence="1 2">
    <name type="scientific">Anaerocolumna cellulosilytica</name>
    <dbReference type="NCBI Taxonomy" id="433286"/>
    <lineage>
        <taxon>Bacteria</taxon>
        <taxon>Bacillati</taxon>
        <taxon>Bacillota</taxon>
        <taxon>Clostridia</taxon>
        <taxon>Lachnospirales</taxon>
        <taxon>Lachnospiraceae</taxon>
        <taxon>Anaerocolumna</taxon>
    </lineage>
</organism>
<name>A0A6S6QXH5_9FIRM</name>
<dbReference type="Gene3D" id="3.20.20.100">
    <property type="entry name" value="NADP-dependent oxidoreductase domain"/>
    <property type="match status" value="1"/>
</dbReference>
<dbReference type="PANTHER" id="PTHR43312">
    <property type="entry name" value="D-THREO-ALDOSE 1-DEHYDROGENASE"/>
    <property type="match status" value="1"/>
</dbReference>
<dbReference type="GO" id="GO:0016491">
    <property type="term" value="F:oxidoreductase activity"/>
    <property type="evidence" value="ECO:0007669"/>
    <property type="project" value="InterPro"/>
</dbReference>
<dbReference type="PROSITE" id="PS51379">
    <property type="entry name" value="4FE4S_FER_2"/>
    <property type="match status" value="1"/>
</dbReference>
<dbReference type="EMBL" id="AP023367">
    <property type="protein sequence ID" value="BCJ93759.1"/>
    <property type="molecule type" value="Genomic_DNA"/>
</dbReference>
<proteinExistence type="predicted"/>
<reference evidence="1 2" key="1">
    <citation type="journal article" date="2016" name="Int. J. Syst. Evol. Microbiol.">
        <title>Descriptions of Anaerotaenia torta gen. nov., sp. nov. and Anaerocolumna cellulosilytica gen. nov., sp. nov. isolated from a methanogenic reactor of cattle waste.</title>
        <authorList>
            <person name="Uek A."/>
            <person name="Ohtaki Y."/>
            <person name="Kaku N."/>
            <person name="Ueki K."/>
        </authorList>
    </citation>
    <scope>NUCLEOTIDE SEQUENCE [LARGE SCALE GENOMIC DNA]</scope>
    <source>
        <strain evidence="1 2">SN021</strain>
    </source>
</reference>
<sequence>MKTRKNVKNTDELSILGFGCMRFPTQGGNIDEPRATAMLHDAIKKGVNYFDTAYIYHAGKSESFLGKALAGGLREKVYIATKLPPYMVKKLENAKKIFRTQLERLQTDYIDYYLLHMLTDKPMFDRLQALGVMNWLEELKEKGTIKNIGFSFHGSKTDFELILKAYPWDFCQIQYNYMDENNQATKSGLELAGTMGIPVIIMEPLRGGKLVNNLPEEVKKTFEDYKEVRSPAEWALRWVWNHPQVTVLLSGMSDEAQVAENIRIAGEVEAGALGVEELSIFDNVKKILYEKTKIPCTACGYCMPCPAGVNIPGCFSSYNDKYLLSDKMARFKYMQTLGALSVQPANASQCKECGKCEAHCPQNIQIRVQLRQISKEMEGIFYKPLVGLVRKFLRIK</sequence>
<protein>
    <submittedName>
        <fullName evidence="1">Aldo/keto reductase</fullName>
    </submittedName>
</protein>
<dbReference type="KEGG" id="acel:acsn021_13280"/>
<dbReference type="InterPro" id="IPR020471">
    <property type="entry name" value="AKR"/>
</dbReference>
<dbReference type="InterPro" id="IPR017900">
    <property type="entry name" value="4Fe4S_Fe_S_CS"/>
</dbReference>
<evidence type="ECO:0000313" key="2">
    <source>
        <dbReference type="Proteomes" id="UP000515561"/>
    </source>
</evidence>
<dbReference type="InterPro" id="IPR053135">
    <property type="entry name" value="AKR2_Oxidoreductase"/>
</dbReference>
<keyword evidence="2" id="KW-1185">Reference proteome</keyword>
<dbReference type="SUPFAM" id="SSF46548">
    <property type="entry name" value="alpha-helical ferredoxin"/>
    <property type="match status" value="1"/>
</dbReference>
<dbReference type="InterPro" id="IPR023210">
    <property type="entry name" value="NADP_OxRdtase_dom"/>
</dbReference>